<dbReference type="Gene3D" id="3.40.50.12710">
    <property type="match status" value="1"/>
</dbReference>
<dbReference type="KEGG" id="theu:HPC62_08130"/>
<keyword evidence="1 3" id="KW-0489">Methyltransferase</keyword>
<dbReference type="Proteomes" id="UP000505210">
    <property type="component" value="Chromosome"/>
</dbReference>
<dbReference type="Pfam" id="PF02636">
    <property type="entry name" value="Methyltransf_28"/>
    <property type="match status" value="1"/>
</dbReference>
<dbReference type="AlphaFoldDB" id="A0A6M8BC01"/>
<evidence type="ECO:0000313" key="4">
    <source>
        <dbReference type="Proteomes" id="UP000505210"/>
    </source>
</evidence>
<evidence type="ECO:0000313" key="3">
    <source>
        <dbReference type="EMBL" id="QKD84839.1"/>
    </source>
</evidence>
<dbReference type="RefSeq" id="WP_172358838.1">
    <property type="nucleotide sequence ID" value="NZ_CP053661.1"/>
</dbReference>
<dbReference type="GO" id="GO:0035243">
    <property type="term" value="F:protein-arginine omega-N symmetric methyltransferase activity"/>
    <property type="evidence" value="ECO:0007669"/>
    <property type="project" value="TreeGrafter"/>
</dbReference>
<sequence length="410" mass="45621">MRPGSSDLDDSNLPLCDRLSQRIVADPQRRISFAEFMAIALYDPDYGYYATPSPRIGAAGDFYTSPHLDAAFGELLAEQFAELWHLLGAPHPFTLVEMGAGQGILAVDVLRYLYREHYACFEAVDYVIVEISAAMRAEQQHQLKPLADSGQVRWCRWEEMPPDSVTGCFFSNELVDAFPVHQVAIAQGQLQEIYVTLAPEEAADATPRFIETLGDLSTLRLAEYFELVGVDLLSERYPDGYRTEVNLAALDWMQTVADRLHRGYVLTIDYGYPAQRYYSPTRTTGTLQCYYQHAHHSNPYLHIGRQDLTAHVDFTALERQGDRCGLDTLGFVPQGLFLMALGLGDRLAALSHPEPGTEANLAEILQQRDRLQSLIDPLRLGNFGVLVQGKGINAAALPKGLQTPTQLGVV</sequence>
<dbReference type="InterPro" id="IPR029063">
    <property type="entry name" value="SAM-dependent_MTases_sf"/>
</dbReference>
<dbReference type="SUPFAM" id="SSF53335">
    <property type="entry name" value="S-adenosyl-L-methionine-dependent methyltransferases"/>
    <property type="match status" value="1"/>
</dbReference>
<keyword evidence="2 3" id="KW-0808">Transferase</keyword>
<dbReference type="PANTHER" id="PTHR12049">
    <property type="entry name" value="PROTEIN ARGININE METHYLTRANSFERASE NDUFAF7, MITOCHONDRIAL"/>
    <property type="match status" value="1"/>
</dbReference>
<dbReference type="InterPro" id="IPR003788">
    <property type="entry name" value="NDUFAF7"/>
</dbReference>
<proteinExistence type="predicted"/>
<evidence type="ECO:0000256" key="1">
    <source>
        <dbReference type="ARBA" id="ARBA00022603"/>
    </source>
</evidence>
<name>A0A6M8BC01_9CYAN</name>
<accession>A0A6M8BC01</accession>
<dbReference type="GO" id="GO:0032259">
    <property type="term" value="P:methylation"/>
    <property type="evidence" value="ECO:0007669"/>
    <property type="project" value="UniProtKB-KW"/>
</dbReference>
<reference evidence="3 4" key="1">
    <citation type="submission" date="2020-05" db="EMBL/GenBank/DDBJ databases">
        <title>Complete genome sequence of of a novel Thermoleptolyngbya strain isolated from hot springs of Ganzi, Sichuan China.</title>
        <authorList>
            <person name="Tang J."/>
            <person name="Daroch M."/>
            <person name="Li L."/>
            <person name="Waleron K."/>
            <person name="Waleron M."/>
            <person name="Waleron M."/>
        </authorList>
    </citation>
    <scope>NUCLEOTIDE SEQUENCE [LARGE SCALE GENOMIC DNA]</scope>
    <source>
        <strain evidence="3 4">PKUAC-SCTA183</strain>
    </source>
</reference>
<dbReference type="PANTHER" id="PTHR12049:SF7">
    <property type="entry name" value="PROTEIN ARGININE METHYLTRANSFERASE NDUFAF7, MITOCHONDRIAL"/>
    <property type="match status" value="1"/>
</dbReference>
<evidence type="ECO:0000256" key="2">
    <source>
        <dbReference type="ARBA" id="ARBA00022679"/>
    </source>
</evidence>
<gene>
    <name evidence="3" type="ORF">HPC62_08130</name>
</gene>
<dbReference type="InterPro" id="IPR038375">
    <property type="entry name" value="NDUFAF7_sf"/>
</dbReference>
<dbReference type="EMBL" id="CP053661">
    <property type="protein sequence ID" value="QKD84839.1"/>
    <property type="molecule type" value="Genomic_DNA"/>
</dbReference>
<keyword evidence="4" id="KW-1185">Reference proteome</keyword>
<protein>
    <submittedName>
        <fullName evidence="3">Class I SAM-dependent methyltransferase</fullName>
    </submittedName>
</protein>
<organism evidence="3 4">
    <name type="scientific">Thermoleptolyngbya sichuanensis A183</name>
    <dbReference type="NCBI Taxonomy" id="2737172"/>
    <lineage>
        <taxon>Bacteria</taxon>
        <taxon>Bacillati</taxon>
        <taxon>Cyanobacteriota</taxon>
        <taxon>Cyanophyceae</taxon>
        <taxon>Oculatellales</taxon>
        <taxon>Oculatellaceae</taxon>
        <taxon>Thermoleptolyngbya</taxon>
        <taxon>Thermoleptolyngbya sichuanensis</taxon>
    </lineage>
</organism>